<keyword evidence="3" id="KW-0597">Phosphoprotein</keyword>
<feature type="region of interest" description="Disordered" evidence="5">
    <location>
        <begin position="139"/>
        <end position="392"/>
    </location>
</feature>
<reference evidence="6 7" key="1">
    <citation type="journal article" date="2018" name="Nat. Ecol. Evol.">
        <title>Shark genomes provide insights into elasmobranch evolution and the origin of vertebrates.</title>
        <authorList>
            <person name="Hara Y"/>
            <person name="Yamaguchi K"/>
            <person name="Onimaru K"/>
            <person name="Kadota M"/>
            <person name="Koyanagi M"/>
            <person name="Keeley SD"/>
            <person name="Tatsumi K"/>
            <person name="Tanaka K"/>
            <person name="Motone F"/>
            <person name="Kageyama Y"/>
            <person name="Nozu R"/>
            <person name="Adachi N"/>
            <person name="Nishimura O"/>
            <person name="Nakagawa R"/>
            <person name="Tanegashima C"/>
            <person name="Kiyatake I"/>
            <person name="Matsumoto R"/>
            <person name="Murakumo K"/>
            <person name="Nishida K"/>
            <person name="Terakita A"/>
            <person name="Kuratani S"/>
            <person name="Sato K"/>
            <person name="Hyodo S Kuraku.S."/>
        </authorList>
    </citation>
    <scope>NUCLEOTIDE SEQUENCE [LARGE SCALE GENOMIC DNA]</scope>
</reference>
<evidence type="ECO:0000256" key="2">
    <source>
        <dbReference type="ARBA" id="ARBA00022490"/>
    </source>
</evidence>
<dbReference type="OrthoDB" id="8943025at2759"/>
<feature type="compositionally biased region" description="Basic and acidic residues" evidence="5">
    <location>
        <begin position="48"/>
        <end position="57"/>
    </location>
</feature>
<dbReference type="PANTHER" id="PTHR24217:SF13">
    <property type="entry name" value="SYNAPTOPODIN"/>
    <property type="match status" value="1"/>
</dbReference>
<dbReference type="PANTHER" id="PTHR24217">
    <property type="entry name" value="PUTATIVE-RELATED"/>
    <property type="match status" value="1"/>
</dbReference>
<sequence>MEGGNSGTGKSELTLALSLSLSHKHTHTLSCSLSSAHCSNKTVPATGEDTRNRDASQKRGKAMDGQLAERDTQKGIYWENGLCRSLSASEQEAKDARIQSQKIAAQLTTPPSTNSKGVLLFNRRRKRVNAFTLTSYGQRQHCRDLEPGSPADGEGRDPGDSLAGEPGRELPATSDSSGDTSLQRFQGKAEGHTMEPTLTVGNHEEAVDQRGQTGAAGDHGSEDGGQRDEEAAEEDGGEGEPGHELGLQSPTGPHPVEINHSVKPARTAVEVHLQSSCPPRNPDGEHLQREVNGQTGGGQHGESHMAHRPEERRAPLANRTPKPFSVEGGSPKPYKPPAGVPEIAPYGPVYSHAPAASTRTSSAPPPGSSSPGLERPPAWAHKTGILEESRARRAARKPMFTFHEKPKVAPNPELLSLVQGIDVQKRRGGQAEAAAAAEEDDSLGLGAEAANFNQKKPSPPVAPKPPSGRGRGHDRGEPPVPEWASCLKPPELRAPRASGASQALAEVKGKGAELFARRQTRMERYTIEAPVAMETRPRPPSPTMSLPPSWKCGDPPPERPGSGLALGRRSPVSAFAQVGKANGNPGPAPPRRQQLSSSLFIITPEKSPLSSLPRGAPSPPRLVRPNPGQASYLRQSSVPLSSCPPTAAKPPPAASSRLNGFTEPSPAAAEPLAPSFQPPLPHPGPSSSSSSSPSPRAAKEVPQAPRPSFSARKAGLEPQGPVSPGSSLWKASFERRLSSPRLYTDTFRTPPESPRLPFSPVSSSISPGAGGTAYNNWSPLGEPKASPGSNPDSRRLKELLAKNVLSAARRKKLSSPPASPGELPPSPRSPHSPCPSPQVPLSPSVVSPDTPAVRSPLRLYRRSLTDSEFSLASDDSGPRSPSYYNFCPRGWTGSKLRQSEQL</sequence>
<dbReference type="GO" id="GO:0032233">
    <property type="term" value="P:positive regulation of actin filament bundle assembly"/>
    <property type="evidence" value="ECO:0007669"/>
    <property type="project" value="TreeGrafter"/>
</dbReference>
<feature type="region of interest" description="Disordered" evidence="5">
    <location>
        <begin position="526"/>
        <end position="902"/>
    </location>
</feature>
<dbReference type="GO" id="GO:0003779">
    <property type="term" value="F:actin binding"/>
    <property type="evidence" value="ECO:0007669"/>
    <property type="project" value="TreeGrafter"/>
</dbReference>
<dbReference type="AlphaFoldDB" id="A0A401SYG4"/>
<name>A0A401SYG4_CHIPU</name>
<evidence type="ECO:0000256" key="1">
    <source>
        <dbReference type="ARBA" id="ARBA00004496"/>
    </source>
</evidence>
<evidence type="ECO:0000256" key="3">
    <source>
        <dbReference type="ARBA" id="ARBA00022553"/>
    </source>
</evidence>
<feature type="compositionally biased region" description="Pro residues" evidence="5">
    <location>
        <begin position="457"/>
        <end position="466"/>
    </location>
</feature>
<accession>A0A401SYG4</accession>
<feature type="compositionally biased region" description="Low complexity" evidence="5">
    <location>
        <begin position="663"/>
        <end position="675"/>
    </location>
</feature>
<dbReference type="GO" id="GO:0030018">
    <property type="term" value="C:Z disc"/>
    <property type="evidence" value="ECO:0007669"/>
    <property type="project" value="TreeGrafter"/>
</dbReference>
<keyword evidence="2" id="KW-0963">Cytoplasm</keyword>
<evidence type="ECO:0008006" key="8">
    <source>
        <dbReference type="Google" id="ProtNLM"/>
    </source>
</evidence>
<feature type="region of interest" description="Disordered" evidence="5">
    <location>
        <begin position="40"/>
        <end position="65"/>
    </location>
</feature>
<protein>
    <recommendedName>
        <fullName evidence="8">Synaptopodin</fullName>
    </recommendedName>
</protein>
<feature type="compositionally biased region" description="Basic and acidic residues" evidence="5">
    <location>
        <begin position="301"/>
        <end position="314"/>
    </location>
</feature>
<evidence type="ECO:0000256" key="4">
    <source>
        <dbReference type="ARBA" id="ARBA00038161"/>
    </source>
</evidence>
<evidence type="ECO:0000313" key="6">
    <source>
        <dbReference type="EMBL" id="GCC35356.1"/>
    </source>
</evidence>
<evidence type="ECO:0000313" key="7">
    <source>
        <dbReference type="Proteomes" id="UP000287033"/>
    </source>
</evidence>
<evidence type="ECO:0000256" key="5">
    <source>
        <dbReference type="SAM" id="MobiDB-lite"/>
    </source>
</evidence>
<proteinExistence type="inferred from homology"/>
<dbReference type="GO" id="GO:0005634">
    <property type="term" value="C:nucleus"/>
    <property type="evidence" value="ECO:0007669"/>
    <property type="project" value="TreeGrafter"/>
</dbReference>
<feature type="compositionally biased region" description="Low complexity" evidence="5">
    <location>
        <begin position="351"/>
        <end position="362"/>
    </location>
</feature>
<keyword evidence="7" id="KW-1185">Reference proteome</keyword>
<feature type="region of interest" description="Disordered" evidence="5">
    <location>
        <begin position="424"/>
        <end position="508"/>
    </location>
</feature>
<feature type="compositionally biased region" description="Polar residues" evidence="5">
    <location>
        <begin position="628"/>
        <end position="640"/>
    </location>
</feature>
<organism evidence="6 7">
    <name type="scientific">Chiloscyllium punctatum</name>
    <name type="common">Brownbanded bambooshark</name>
    <name type="synonym">Hemiscyllium punctatum</name>
    <dbReference type="NCBI Taxonomy" id="137246"/>
    <lineage>
        <taxon>Eukaryota</taxon>
        <taxon>Metazoa</taxon>
        <taxon>Chordata</taxon>
        <taxon>Craniata</taxon>
        <taxon>Vertebrata</taxon>
        <taxon>Chondrichthyes</taxon>
        <taxon>Elasmobranchii</taxon>
        <taxon>Galeomorphii</taxon>
        <taxon>Galeoidea</taxon>
        <taxon>Orectolobiformes</taxon>
        <taxon>Hemiscylliidae</taxon>
        <taxon>Chiloscyllium</taxon>
    </lineage>
</organism>
<feature type="compositionally biased region" description="Pro residues" evidence="5">
    <location>
        <begin position="817"/>
        <end position="840"/>
    </location>
</feature>
<dbReference type="InterPro" id="IPR051976">
    <property type="entry name" value="Synaptopodin_domain"/>
</dbReference>
<dbReference type="Proteomes" id="UP000287033">
    <property type="component" value="Unassembled WGS sequence"/>
</dbReference>
<dbReference type="STRING" id="137246.A0A401SYG4"/>
<gene>
    <name evidence="6" type="ORF">chiPu_0013839</name>
</gene>
<dbReference type="EMBL" id="BEZZ01000689">
    <property type="protein sequence ID" value="GCC35356.1"/>
    <property type="molecule type" value="Genomic_DNA"/>
</dbReference>
<feature type="compositionally biased region" description="Low complexity" evidence="5">
    <location>
        <begin position="685"/>
        <end position="695"/>
    </location>
</feature>
<dbReference type="GO" id="GO:0015629">
    <property type="term" value="C:actin cytoskeleton"/>
    <property type="evidence" value="ECO:0007669"/>
    <property type="project" value="TreeGrafter"/>
</dbReference>
<comment type="subcellular location">
    <subcellularLocation>
        <location evidence="1">Cytoplasm</location>
    </subcellularLocation>
</comment>
<comment type="caution">
    <text evidence="6">The sequence shown here is derived from an EMBL/GenBank/DDBJ whole genome shotgun (WGS) entry which is preliminary data.</text>
</comment>
<dbReference type="OMA" id="HMSRKTN"/>
<feature type="compositionally biased region" description="Basic and acidic residues" evidence="5">
    <location>
        <begin position="219"/>
        <end position="229"/>
    </location>
</feature>
<feature type="compositionally biased region" description="Polar residues" evidence="5">
    <location>
        <begin position="173"/>
        <end position="184"/>
    </location>
</feature>
<comment type="similarity">
    <text evidence="4">Belongs to the synaptopodin family.</text>
</comment>